<gene>
    <name evidence="2" type="ORF">OVA965_LOCUS3480</name>
    <name evidence="3" type="ORF">TMI583_LOCUS3479</name>
</gene>
<evidence type="ECO:0000313" key="3">
    <source>
        <dbReference type="EMBL" id="CAF3559994.1"/>
    </source>
</evidence>
<comment type="caution">
    <text evidence="2">The sequence shown here is derived from an EMBL/GenBank/DDBJ whole genome shotgun (WGS) entry which is preliminary data.</text>
</comment>
<proteinExistence type="predicted"/>
<evidence type="ECO:0000313" key="2">
    <source>
        <dbReference type="EMBL" id="CAF0778605.1"/>
    </source>
</evidence>
<dbReference type="Pfam" id="PF04991">
    <property type="entry name" value="LicD"/>
    <property type="match status" value="1"/>
</dbReference>
<dbReference type="EMBL" id="CAJNOK010000839">
    <property type="protein sequence ID" value="CAF0778605.1"/>
    <property type="molecule type" value="Genomic_DNA"/>
</dbReference>
<accession>A0A8S2CZL3</accession>
<sequence>MSYLRYNSSRFVRQTPSRTPCLQLTLEPWPYPTLQGRVGWGKGALHISSLHLPWLKIVSLNLADDTFVCLRSINMERPISDMDRLPYAKYTEMRKRLETEKLADTEVDKLYDIVQVTAGLFDKNAIRYTIEGGTLLGAVRNGDLIKHDSEADFDVLKDDLAKIKSLNSNFAEYGLDIIDVLGWGLQIAHTNSLSFAPGLWTDCITQWTFLDLIAIRSDETTAKHILAQDVAPQDYQTIFLTKSDCENPFERVQFGHLKLWAIAGCKNRRAYLDRH</sequence>
<evidence type="ECO:0000313" key="4">
    <source>
        <dbReference type="Proteomes" id="UP000677228"/>
    </source>
</evidence>
<reference evidence="2" key="1">
    <citation type="submission" date="2021-02" db="EMBL/GenBank/DDBJ databases">
        <authorList>
            <person name="Nowell W R."/>
        </authorList>
    </citation>
    <scope>NUCLEOTIDE SEQUENCE</scope>
</reference>
<feature type="domain" description="LicD/FKTN/FKRP nucleotidyltransferase" evidence="1">
    <location>
        <begin position="123"/>
        <end position="169"/>
    </location>
</feature>
<name>A0A8S2CZL3_9BILA</name>
<dbReference type="AlphaFoldDB" id="A0A8S2CZL3"/>
<protein>
    <recommendedName>
        <fullName evidence="1">LicD/FKTN/FKRP nucleotidyltransferase domain-containing protein</fullName>
    </recommendedName>
</protein>
<organism evidence="2 4">
    <name type="scientific">Didymodactylos carnosus</name>
    <dbReference type="NCBI Taxonomy" id="1234261"/>
    <lineage>
        <taxon>Eukaryota</taxon>
        <taxon>Metazoa</taxon>
        <taxon>Spiralia</taxon>
        <taxon>Gnathifera</taxon>
        <taxon>Rotifera</taxon>
        <taxon>Eurotatoria</taxon>
        <taxon>Bdelloidea</taxon>
        <taxon>Philodinida</taxon>
        <taxon>Philodinidae</taxon>
        <taxon>Didymodactylos</taxon>
    </lineage>
</organism>
<dbReference type="EMBL" id="CAJOBA010000839">
    <property type="protein sequence ID" value="CAF3559994.1"/>
    <property type="molecule type" value="Genomic_DNA"/>
</dbReference>
<dbReference type="Proteomes" id="UP000677228">
    <property type="component" value="Unassembled WGS sequence"/>
</dbReference>
<dbReference type="InterPro" id="IPR007074">
    <property type="entry name" value="LicD/FKTN/FKRP_NTP_transf"/>
</dbReference>
<evidence type="ECO:0000259" key="1">
    <source>
        <dbReference type="Pfam" id="PF04991"/>
    </source>
</evidence>
<dbReference type="Proteomes" id="UP000682733">
    <property type="component" value="Unassembled WGS sequence"/>
</dbReference>
<dbReference type="GO" id="GO:0009100">
    <property type="term" value="P:glycoprotein metabolic process"/>
    <property type="evidence" value="ECO:0007669"/>
    <property type="project" value="UniProtKB-ARBA"/>
</dbReference>